<dbReference type="PANTHER" id="PTHR34597:SF1">
    <property type="entry name" value="HEME_HEMOPEXIN TRANSPORTER PROTEIN HUXB"/>
    <property type="match status" value="1"/>
</dbReference>
<dbReference type="GO" id="GO:0046819">
    <property type="term" value="P:protein secretion by the type V secretion system"/>
    <property type="evidence" value="ECO:0007669"/>
    <property type="project" value="TreeGrafter"/>
</dbReference>
<dbReference type="GO" id="GO:0008320">
    <property type="term" value="F:protein transmembrane transporter activity"/>
    <property type="evidence" value="ECO:0007669"/>
    <property type="project" value="TreeGrafter"/>
</dbReference>
<evidence type="ECO:0000313" key="7">
    <source>
        <dbReference type="EMBL" id="QEW06794.1"/>
    </source>
</evidence>
<evidence type="ECO:0000256" key="1">
    <source>
        <dbReference type="ARBA" id="ARBA00022452"/>
    </source>
</evidence>
<keyword evidence="1" id="KW-1134">Transmembrane beta strand</keyword>
<dbReference type="EMBL" id="CP044222">
    <property type="protein sequence ID" value="QEW06794.1"/>
    <property type="molecule type" value="Genomic_DNA"/>
</dbReference>
<evidence type="ECO:0000259" key="5">
    <source>
        <dbReference type="Pfam" id="PF03865"/>
    </source>
</evidence>
<dbReference type="Proteomes" id="UP000325606">
    <property type="component" value="Chromosome"/>
</dbReference>
<dbReference type="GO" id="GO:0098046">
    <property type="term" value="C:type V protein secretion system complex"/>
    <property type="evidence" value="ECO:0007669"/>
    <property type="project" value="TreeGrafter"/>
</dbReference>
<dbReference type="InterPro" id="IPR051544">
    <property type="entry name" value="TPS_OM_transporter"/>
</dbReference>
<dbReference type="Gene3D" id="2.40.160.50">
    <property type="entry name" value="membrane protein fhac: a member of the omp85/tpsb transporter family"/>
    <property type="match status" value="1"/>
</dbReference>
<protein>
    <submittedName>
        <fullName evidence="7">ShlB/FhaC/HecB family hemolysin secretion/activation protein</fullName>
    </submittedName>
</protein>
<keyword evidence="2" id="KW-0812">Transmembrane</keyword>
<dbReference type="AlphaFoldDB" id="A0A5J6LDL1"/>
<dbReference type="KEGG" id="nik:F5I99_09920"/>
<dbReference type="Pfam" id="PF08479">
    <property type="entry name" value="POTRA_2"/>
    <property type="match status" value="1"/>
</dbReference>
<evidence type="ECO:0000256" key="2">
    <source>
        <dbReference type="ARBA" id="ARBA00022692"/>
    </source>
</evidence>
<feature type="region of interest" description="Disordered" evidence="4">
    <location>
        <begin position="671"/>
        <end position="691"/>
    </location>
</feature>
<dbReference type="Gene3D" id="3.10.20.310">
    <property type="entry name" value="membrane protein fhac"/>
    <property type="match status" value="1"/>
</dbReference>
<feature type="domain" description="Polypeptide-transport-associated ShlB-type" evidence="6">
    <location>
        <begin position="203"/>
        <end position="276"/>
    </location>
</feature>
<evidence type="ECO:0000313" key="8">
    <source>
        <dbReference type="Proteomes" id="UP000325606"/>
    </source>
</evidence>
<keyword evidence="1" id="KW-0472">Membrane</keyword>
<dbReference type="InterPro" id="IPR005565">
    <property type="entry name" value="Hemolysn_activator_HlyB_C"/>
</dbReference>
<keyword evidence="3" id="KW-0998">Cell outer membrane</keyword>
<keyword evidence="8" id="KW-1185">Reference proteome</keyword>
<evidence type="ECO:0000256" key="4">
    <source>
        <dbReference type="SAM" id="MobiDB-lite"/>
    </source>
</evidence>
<reference evidence="7 8" key="1">
    <citation type="submission" date="2019-09" db="EMBL/GenBank/DDBJ databases">
        <title>Nitrincola iocasae sp. nov., a bacterium isolated from the sediment collected at a cold seep field in South China Sea.</title>
        <authorList>
            <person name="Zhang H."/>
            <person name="Wang H."/>
            <person name="Li C."/>
        </authorList>
    </citation>
    <scope>NUCLEOTIDE SEQUENCE [LARGE SCALE GENOMIC DNA]</scope>
    <source>
        <strain evidence="7 8">KXZD1103</strain>
    </source>
</reference>
<sequence>MKSDTMNRVFSMQFSKTPRQNTTGYLTRAIRMTLIGMVCVPTYTAVQASDVNNQVTSVFYDPDTAADQLQPNRGDMRIPQRMQGRVVVRAPRAIQIDPVLTAPVENLEQRRFSLDAVRMIDSRLFDEQELMEVMTPWTERQLSFAEFQLAALTLLEHLREHGHPDAVLRFSQLQFLENQQVAVAIEGLTPTDSYQDGSPRIQVAGFEVQGVTLLDDAVVQSHLSPWTGRALSVDELSEAVESVAQLLRDQGYALAQAWLPPQEITDGLVKIEVLEGLVDGESGNQGITVADTQRIKSEVIAGYLAEGVVADQPLNINALERQVRLLNEMPGIRSVQTDLAPGSVAGTTQVIAEVEEDALLSTAVTLDNYGSKFSGEERLGLNLNLNSPMGYGEQFFVNYTGSDGTNSYKMGVHAPVGYSGLRIGASYAAMDVELKEGSIAPLNQSSDSESFSVFANYPLARGAARNIDLFASLDFKSYQNNYPDFGFFDNQRDISSVTVGASGNQIDRYQGRTGWGVSLTQGDLALKGSGDSSTVGSFTKGNFNVSRLQALPAEQWFVYASLSGQLASGNLDSAEKFQLGGPMGVRAWPVGEAIGDHGWLANLELRRNLGSRGDANFEAFGFYDIGGVTQYASSDDAPAYSGPNTYELGGYGVGLSMTYSETGNVRLVYAQKDRSNPNPTASGTDSDGTDQSGRIWLIGTLLF</sequence>
<dbReference type="PANTHER" id="PTHR34597">
    <property type="entry name" value="SLR1661 PROTEIN"/>
    <property type="match status" value="1"/>
</dbReference>
<proteinExistence type="predicted"/>
<organism evidence="7 8">
    <name type="scientific">Nitrincola iocasae</name>
    <dbReference type="NCBI Taxonomy" id="2614693"/>
    <lineage>
        <taxon>Bacteria</taxon>
        <taxon>Pseudomonadati</taxon>
        <taxon>Pseudomonadota</taxon>
        <taxon>Gammaproteobacteria</taxon>
        <taxon>Oceanospirillales</taxon>
        <taxon>Oceanospirillaceae</taxon>
        <taxon>Nitrincola</taxon>
    </lineage>
</organism>
<evidence type="ECO:0000259" key="6">
    <source>
        <dbReference type="Pfam" id="PF08479"/>
    </source>
</evidence>
<feature type="domain" description="Haemolysin activator HlyB C-terminal" evidence="5">
    <location>
        <begin position="346"/>
        <end position="656"/>
    </location>
</feature>
<dbReference type="Pfam" id="PF03865">
    <property type="entry name" value="ShlB"/>
    <property type="match status" value="1"/>
</dbReference>
<evidence type="ECO:0000256" key="3">
    <source>
        <dbReference type="ARBA" id="ARBA00023237"/>
    </source>
</evidence>
<dbReference type="InterPro" id="IPR013686">
    <property type="entry name" value="Polypept-transport_assoc_ShlB"/>
</dbReference>
<name>A0A5J6LDL1_9GAMM</name>
<feature type="compositionally biased region" description="Polar residues" evidence="4">
    <location>
        <begin position="676"/>
        <end position="691"/>
    </location>
</feature>
<accession>A0A5J6LDL1</accession>
<gene>
    <name evidence="7" type="ORF">F5I99_09920</name>
</gene>
<dbReference type="RefSeq" id="WP_151055580.1">
    <property type="nucleotide sequence ID" value="NZ_CP044222.1"/>
</dbReference>